<dbReference type="Proteomes" id="UP000285478">
    <property type="component" value="Chromosome"/>
</dbReference>
<feature type="compositionally biased region" description="Basic and acidic residues" evidence="2">
    <location>
        <begin position="24"/>
        <end position="37"/>
    </location>
</feature>
<feature type="region of interest" description="Disordered" evidence="2">
    <location>
        <begin position="391"/>
        <end position="411"/>
    </location>
</feature>
<dbReference type="EMBL" id="CP035033">
    <property type="protein sequence ID" value="QAB14883.1"/>
    <property type="molecule type" value="Genomic_DNA"/>
</dbReference>
<evidence type="ECO:0000313" key="5">
    <source>
        <dbReference type="Proteomes" id="UP000285478"/>
    </source>
</evidence>
<feature type="transmembrane region" description="Helical" evidence="3">
    <location>
        <begin position="110"/>
        <end position="133"/>
    </location>
</feature>
<name>A0A410H1U4_9GAMM</name>
<proteinExistence type="predicted"/>
<protein>
    <submittedName>
        <fullName evidence="4">Uncharacterized protein</fullName>
    </submittedName>
</protein>
<keyword evidence="5" id="KW-1185">Reference proteome</keyword>
<keyword evidence="3" id="KW-0812">Transmembrane</keyword>
<reference evidence="4 5" key="1">
    <citation type="journal article" date="2018" name="Environ. Microbiol.">
        <title>Genomes of ubiquitous marine and hypersaline Hydrogenovibrio, Thiomicrorhabdus and Thiomicrospira spp. encode a diversity of mechanisms to sustain chemolithoautotrophy in heterogeneous environments.</title>
        <authorList>
            <person name="Scott K.M."/>
            <person name="Williams J."/>
            <person name="Porter C.M.B."/>
            <person name="Russel S."/>
            <person name="Harmer T.L."/>
            <person name="Paul J.H."/>
            <person name="Antonen K.M."/>
            <person name="Bridges M.K."/>
            <person name="Camper G.J."/>
            <person name="Campla C.K."/>
            <person name="Casella L.G."/>
            <person name="Chase E."/>
            <person name="Conrad J.W."/>
            <person name="Cruz M.C."/>
            <person name="Dunlap D.S."/>
            <person name="Duran L."/>
            <person name="Fahsbender E.M."/>
            <person name="Goldsmith D.B."/>
            <person name="Keeley R.F."/>
            <person name="Kondoff M.R."/>
            <person name="Kussy B.I."/>
            <person name="Lane M.K."/>
            <person name="Lawler S."/>
            <person name="Leigh B.A."/>
            <person name="Lewis C."/>
            <person name="Lostal L.M."/>
            <person name="Marking D."/>
            <person name="Mancera P.A."/>
            <person name="McClenthan E.C."/>
            <person name="McIntyre E.A."/>
            <person name="Mine J.A."/>
            <person name="Modi S."/>
            <person name="Moore B.D."/>
            <person name="Morgan W.A."/>
            <person name="Nelson K.M."/>
            <person name="Nguyen K.N."/>
            <person name="Ogburn N."/>
            <person name="Parrino D.G."/>
            <person name="Pedapudi A.D."/>
            <person name="Pelham R.P."/>
            <person name="Preece A.M."/>
            <person name="Rampersad E.A."/>
            <person name="Richardson J.C."/>
            <person name="Rodgers C.M."/>
            <person name="Schaffer B.L."/>
            <person name="Sheridan N.E."/>
            <person name="Solone M.R."/>
            <person name="Staley Z.R."/>
            <person name="Tabuchi M."/>
            <person name="Waide R.J."/>
            <person name="Wanjugi P.W."/>
            <person name="Young S."/>
            <person name="Clum A."/>
            <person name="Daum C."/>
            <person name="Huntemann M."/>
            <person name="Ivanova N."/>
            <person name="Kyrpides N."/>
            <person name="Mikhailova N."/>
            <person name="Palaniappan K."/>
            <person name="Pillay M."/>
            <person name="Reddy T.B.K."/>
            <person name="Shapiro N."/>
            <person name="Stamatis D."/>
            <person name="Varghese N."/>
            <person name="Woyke T."/>
            <person name="Boden R."/>
            <person name="Freyermuth S.K."/>
            <person name="Kerfeld C.A."/>
        </authorList>
    </citation>
    <scope>NUCLEOTIDE SEQUENCE [LARGE SCALE GENOMIC DNA]</scope>
    <source>
        <strain evidence="4 5">JR-2</strain>
    </source>
</reference>
<evidence type="ECO:0000313" key="4">
    <source>
        <dbReference type="EMBL" id="QAB14883.1"/>
    </source>
</evidence>
<keyword evidence="1" id="KW-0175">Coiled coil</keyword>
<feature type="compositionally biased region" description="Polar residues" evidence="2">
    <location>
        <begin position="214"/>
        <end position="231"/>
    </location>
</feature>
<dbReference type="KEGG" id="htr:EPV75_03930"/>
<keyword evidence="3" id="KW-1133">Transmembrane helix</keyword>
<accession>A0A410H1U4</accession>
<gene>
    <name evidence="4" type="ORF">EPV75_03930</name>
</gene>
<evidence type="ECO:0000256" key="1">
    <source>
        <dbReference type="SAM" id="Coils"/>
    </source>
</evidence>
<feature type="region of interest" description="Disordered" evidence="2">
    <location>
        <begin position="189"/>
        <end position="243"/>
    </location>
</feature>
<feature type="coiled-coil region" evidence="1">
    <location>
        <begin position="355"/>
        <end position="389"/>
    </location>
</feature>
<evidence type="ECO:0000256" key="3">
    <source>
        <dbReference type="SAM" id="Phobius"/>
    </source>
</evidence>
<dbReference type="AlphaFoldDB" id="A0A410H1U4"/>
<feature type="region of interest" description="Disordered" evidence="2">
    <location>
        <begin position="17"/>
        <end position="37"/>
    </location>
</feature>
<evidence type="ECO:0000256" key="2">
    <source>
        <dbReference type="SAM" id="MobiDB-lite"/>
    </source>
</evidence>
<organism evidence="4 5">
    <name type="scientific">Hydrogenovibrio thermophilus</name>
    <dbReference type="NCBI Taxonomy" id="265883"/>
    <lineage>
        <taxon>Bacteria</taxon>
        <taxon>Pseudomonadati</taxon>
        <taxon>Pseudomonadota</taxon>
        <taxon>Gammaproteobacteria</taxon>
        <taxon>Thiotrichales</taxon>
        <taxon>Piscirickettsiaceae</taxon>
        <taxon>Hydrogenovibrio</taxon>
    </lineage>
</organism>
<sequence>MSDTDDLLDELEQLENASAEMQEEVEKASEKNKALEASGEADHLDAAALSLEAAKTAQLAAEQSQSAAEAAIKISHEQKAQIIELSDSNVAWRQSLRAASNDLKTAKNAITIMMSVSIAVSVISVGIMSWLYYSLSKKHDALKGDVLDIITTENTLFNKNLNLKVDQLSSLIEALAADIQRLNIPRTDGASISASKPAPEAPTNADMKPEAEATQESVTNEVSQETQTATTEPKAVSESVTPASGAMMEAVQKDLKHYADERAQQYAGIQALLQKIQDVQAKIEASTLHKTTQSAVAPVEVTSMGLTESQVKKLNGISWSVSEQRKLLKKIQATLDAQMKASASKTKGTSDTGALKNIDSSLKQLSKQVTELKSQQDHIQKKVQDLETVTQELASRPNPYSYRAPELNIKE</sequence>
<dbReference type="RefSeq" id="WP_128384531.1">
    <property type="nucleotide sequence ID" value="NZ_CP035033.1"/>
</dbReference>
<keyword evidence="3" id="KW-0472">Membrane</keyword>